<comment type="subcellular location">
    <subcellularLocation>
        <location evidence="1 7">Cell membrane</location>
        <topology evidence="1 7">Multi-pass membrane protein</topology>
    </subcellularLocation>
</comment>
<keyword evidence="3" id="KW-1003">Cell membrane</keyword>
<feature type="domain" description="ABC transmembrane type-1" evidence="8">
    <location>
        <begin position="120"/>
        <end position="327"/>
    </location>
</feature>
<dbReference type="InterPro" id="IPR045621">
    <property type="entry name" value="BPD_transp_1_N"/>
</dbReference>
<evidence type="ECO:0000256" key="1">
    <source>
        <dbReference type="ARBA" id="ARBA00004651"/>
    </source>
</evidence>
<keyword evidence="2 7" id="KW-0813">Transport</keyword>
<dbReference type="Pfam" id="PF19300">
    <property type="entry name" value="BPD_transp_1_N"/>
    <property type="match status" value="1"/>
</dbReference>
<proteinExistence type="inferred from homology"/>
<dbReference type="EMBL" id="FNVO01000003">
    <property type="protein sequence ID" value="SEG08659.1"/>
    <property type="molecule type" value="Genomic_DNA"/>
</dbReference>
<evidence type="ECO:0000256" key="5">
    <source>
        <dbReference type="ARBA" id="ARBA00022989"/>
    </source>
</evidence>
<evidence type="ECO:0000256" key="3">
    <source>
        <dbReference type="ARBA" id="ARBA00022475"/>
    </source>
</evidence>
<accession>A0A1H5XA94</accession>
<dbReference type="Gene3D" id="1.10.3720.10">
    <property type="entry name" value="MetI-like"/>
    <property type="match status" value="1"/>
</dbReference>
<dbReference type="GO" id="GO:0055085">
    <property type="term" value="P:transmembrane transport"/>
    <property type="evidence" value="ECO:0007669"/>
    <property type="project" value="InterPro"/>
</dbReference>
<evidence type="ECO:0000256" key="2">
    <source>
        <dbReference type="ARBA" id="ARBA00022448"/>
    </source>
</evidence>
<keyword evidence="10" id="KW-1185">Reference proteome</keyword>
<dbReference type="AlphaFoldDB" id="A0A1H5XA94"/>
<dbReference type="Pfam" id="PF00528">
    <property type="entry name" value="BPD_transp_1"/>
    <property type="match status" value="1"/>
</dbReference>
<name>A0A1H5XA94_9ACTN</name>
<evidence type="ECO:0000313" key="9">
    <source>
        <dbReference type="EMBL" id="SEG08659.1"/>
    </source>
</evidence>
<keyword evidence="4 7" id="KW-0812">Transmembrane</keyword>
<dbReference type="PANTHER" id="PTHR43163:SF9">
    <property type="entry name" value="ABC TRANSPORTER PERMEASE PROTEIN"/>
    <property type="match status" value="1"/>
</dbReference>
<evidence type="ECO:0000256" key="7">
    <source>
        <dbReference type="RuleBase" id="RU363032"/>
    </source>
</evidence>
<dbReference type="GO" id="GO:0005886">
    <property type="term" value="C:plasma membrane"/>
    <property type="evidence" value="ECO:0007669"/>
    <property type="project" value="UniProtKB-SubCell"/>
</dbReference>
<comment type="similarity">
    <text evidence="7">Belongs to the binding-protein-dependent transport system permease family.</text>
</comment>
<keyword evidence="5 7" id="KW-1133">Transmembrane helix</keyword>
<dbReference type="SUPFAM" id="SSF161098">
    <property type="entry name" value="MetI-like"/>
    <property type="match status" value="1"/>
</dbReference>
<sequence length="342" mass="35792">MVAPRVRASKEKAGPREGRLRAAGRMALRRLAVAVPLLLAVSGVVFALGAASPFDPVYQYYGTRIFTAAEADVARTRAELGLDEPVWQQYGHWLNGVLGGDWGLSRSYGQPVSDVVAERLPWTLLLAGTGLALAVLIALTLGVASAWRQGGWIDRCTVTMAHTLEGLPTFLLGLGAIAVFAVAMPLLPAGGVSEATGTATVASTIRHLALPALVLAVAQLPWLILTVRQQLLVALSEDHVTAARSRGLPERTVVLRHGLPGALLPFVTTVGTRLPELVTGVVLVEEVFSWPGVAGAMVRAGLNVDFPLLVALTLLATGAVLVGNLCADIAVLLIDPRASANG</sequence>
<feature type="transmembrane region" description="Helical" evidence="7">
    <location>
        <begin position="122"/>
        <end position="147"/>
    </location>
</feature>
<feature type="transmembrane region" description="Helical" evidence="7">
    <location>
        <begin position="208"/>
        <end position="227"/>
    </location>
</feature>
<dbReference type="PROSITE" id="PS50928">
    <property type="entry name" value="ABC_TM1"/>
    <property type="match status" value="1"/>
</dbReference>
<evidence type="ECO:0000259" key="8">
    <source>
        <dbReference type="PROSITE" id="PS50928"/>
    </source>
</evidence>
<gene>
    <name evidence="9" type="ORF">SAMN04489712_103163</name>
</gene>
<dbReference type="Proteomes" id="UP000236723">
    <property type="component" value="Unassembled WGS sequence"/>
</dbReference>
<dbReference type="InterPro" id="IPR035906">
    <property type="entry name" value="MetI-like_sf"/>
</dbReference>
<protein>
    <submittedName>
        <fullName evidence="9">Peptide/nickel transport system permease protein</fullName>
    </submittedName>
</protein>
<organism evidence="9 10">
    <name type="scientific">Thermomonospora echinospora</name>
    <dbReference type="NCBI Taxonomy" id="1992"/>
    <lineage>
        <taxon>Bacteria</taxon>
        <taxon>Bacillati</taxon>
        <taxon>Actinomycetota</taxon>
        <taxon>Actinomycetes</taxon>
        <taxon>Streptosporangiales</taxon>
        <taxon>Thermomonosporaceae</taxon>
        <taxon>Thermomonospora</taxon>
    </lineage>
</organism>
<reference evidence="10" key="1">
    <citation type="submission" date="2016-10" db="EMBL/GenBank/DDBJ databases">
        <authorList>
            <person name="Varghese N."/>
            <person name="Submissions S."/>
        </authorList>
    </citation>
    <scope>NUCLEOTIDE SEQUENCE [LARGE SCALE GENOMIC DNA]</scope>
    <source>
        <strain evidence="10">DSM 43163</strain>
    </source>
</reference>
<feature type="transmembrane region" description="Helical" evidence="7">
    <location>
        <begin position="167"/>
        <end position="188"/>
    </location>
</feature>
<evidence type="ECO:0000313" key="10">
    <source>
        <dbReference type="Proteomes" id="UP000236723"/>
    </source>
</evidence>
<feature type="transmembrane region" description="Helical" evidence="7">
    <location>
        <begin position="306"/>
        <end position="334"/>
    </location>
</feature>
<dbReference type="InterPro" id="IPR000515">
    <property type="entry name" value="MetI-like"/>
</dbReference>
<evidence type="ECO:0000256" key="6">
    <source>
        <dbReference type="ARBA" id="ARBA00023136"/>
    </source>
</evidence>
<dbReference type="PANTHER" id="PTHR43163">
    <property type="entry name" value="DIPEPTIDE TRANSPORT SYSTEM PERMEASE PROTEIN DPPB-RELATED"/>
    <property type="match status" value="1"/>
</dbReference>
<keyword evidence="6 7" id="KW-0472">Membrane</keyword>
<dbReference type="CDD" id="cd06261">
    <property type="entry name" value="TM_PBP2"/>
    <property type="match status" value="1"/>
</dbReference>
<evidence type="ECO:0000256" key="4">
    <source>
        <dbReference type="ARBA" id="ARBA00022692"/>
    </source>
</evidence>